<dbReference type="AlphaFoldDB" id="A0A0V8RZB2"/>
<feature type="domain" description="VanZ-like" evidence="2">
    <location>
        <begin position="114"/>
        <end position="273"/>
    </location>
</feature>
<dbReference type="RefSeq" id="WP_060566177.1">
    <property type="nucleotide sequence ID" value="NZ_CP040006.1"/>
</dbReference>
<keyword evidence="1" id="KW-1133">Transmembrane helix</keyword>
<accession>A0A0V8RZB2</accession>
<dbReference type="Pfam" id="PF04892">
    <property type="entry name" value="VanZ"/>
    <property type="match status" value="1"/>
</dbReference>
<feature type="transmembrane region" description="Helical" evidence="1">
    <location>
        <begin position="220"/>
        <end position="246"/>
    </location>
</feature>
<evidence type="ECO:0000313" key="3">
    <source>
        <dbReference type="EMBL" id="KSW13414.1"/>
    </source>
</evidence>
<feature type="transmembrane region" description="Helical" evidence="1">
    <location>
        <begin position="12"/>
        <end position="28"/>
    </location>
</feature>
<evidence type="ECO:0000256" key="1">
    <source>
        <dbReference type="SAM" id="Phobius"/>
    </source>
</evidence>
<feature type="transmembrane region" description="Helical" evidence="1">
    <location>
        <begin position="258"/>
        <end position="276"/>
    </location>
</feature>
<sequence>MYTAINWALDLGLYAAVCAITCALWWLLGRRGETSATAGRAEASTDSAQSAGRVSRARLTVVQALPLIYRRSKQTGALLPREENPDTPTTAEIPVVAAPASSMWKFPRALPLAWILYAAGLLIFTLLPLPSDPVAACAAIIHWDNYTPFGSFVAVADQFRDGESLRGTLYALSIVLNIALFVPLGALAETTWRIRRMRRAPEGAPADGSRLARSIPHRRVLAWVLIGCAISCLIELTQYTGLFGVVPCTYRVVDIDDVIMNTLGAYAGVRLLPFMARNSRFMGA</sequence>
<protein>
    <submittedName>
        <fullName evidence="3">Antibiotic resistance protein VanZ</fullName>
    </submittedName>
</protein>
<feature type="transmembrane region" description="Helical" evidence="1">
    <location>
        <begin position="109"/>
        <end position="127"/>
    </location>
</feature>
<reference evidence="3 4" key="1">
    <citation type="submission" date="2015-10" db="EMBL/GenBank/DDBJ databases">
        <title>Draft Genome of Actinomyces odontolyticus subsp. actinosynbacter strain XH001.</title>
        <authorList>
            <person name="Mclean J.S."/>
            <person name="He X."/>
        </authorList>
    </citation>
    <scope>NUCLEOTIDE SEQUENCE [LARGE SCALE GENOMIC DNA]</scope>
    <source>
        <strain evidence="3 4">XH001</strain>
    </source>
</reference>
<evidence type="ECO:0000259" key="2">
    <source>
        <dbReference type="Pfam" id="PF04892"/>
    </source>
</evidence>
<dbReference type="EMBL" id="LLVT01000001">
    <property type="protein sequence ID" value="KSW13414.1"/>
    <property type="molecule type" value="Genomic_DNA"/>
</dbReference>
<dbReference type="Proteomes" id="UP000054686">
    <property type="component" value="Unassembled WGS sequence"/>
</dbReference>
<dbReference type="PANTHER" id="PTHR36834">
    <property type="entry name" value="MEMBRANE PROTEIN-RELATED"/>
    <property type="match status" value="1"/>
</dbReference>
<proteinExistence type="predicted"/>
<dbReference type="InterPro" id="IPR053150">
    <property type="entry name" value="Teicoplanin_resist-assoc"/>
</dbReference>
<keyword evidence="1" id="KW-0812">Transmembrane</keyword>
<comment type="caution">
    <text evidence="3">The sequence shown here is derived from an EMBL/GenBank/DDBJ whole genome shotgun (WGS) entry which is preliminary data.</text>
</comment>
<name>A0A0V8RZB2_9ACTO</name>
<gene>
    <name evidence="3" type="ORF">APY09_03460</name>
</gene>
<feature type="transmembrane region" description="Helical" evidence="1">
    <location>
        <begin position="169"/>
        <end position="188"/>
    </location>
</feature>
<dbReference type="PANTHER" id="PTHR36834:SF1">
    <property type="entry name" value="INTEGRAL MEMBRANE PROTEIN"/>
    <property type="match status" value="1"/>
</dbReference>
<evidence type="ECO:0000313" key="4">
    <source>
        <dbReference type="Proteomes" id="UP000054686"/>
    </source>
</evidence>
<dbReference type="OrthoDB" id="4822551at2"/>
<dbReference type="InterPro" id="IPR006976">
    <property type="entry name" value="VanZ-like"/>
</dbReference>
<keyword evidence="1" id="KW-0472">Membrane</keyword>
<organism evidence="3 4">
    <name type="scientific">Schaalia odontolytica</name>
    <dbReference type="NCBI Taxonomy" id="1660"/>
    <lineage>
        <taxon>Bacteria</taxon>
        <taxon>Bacillati</taxon>
        <taxon>Actinomycetota</taxon>
        <taxon>Actinomycetes</taxon>
        <taxon>Actinomycetales</taxon>
        <taxon>Actinomycetaceae</taxon>
        <taxon>Schaalia</taxon>
    </lineage>
</organism>